<keyword evidence="1" id="KW-0812">Transmembrane</keyword>
<evidence type="ECO:0000259" key="2">
    <source>
        <dbReference type="Pfam" id="PF26616"/>
    </source>
</evidence>
<comment type="caution">
    <text evidence="3">The sequence shown here is derived from an EMBL/GenBank/DDBJ whole genome shotgun (WGS) entry which is preliminary data.</text>
</comment>
<feature type="transmembrane region" description="Helical" evidence="1">
    <location>
        <begin position="488"/>
        <end position="507"/>
    </location>
</feature>
<organism evidence="3 4">
    <name type="scientific">Cladophialophora chaetospira</name>
    <dbReference type="NCBI Taxonomy" id="386627"/>
    <lineage>
        <taxon>Eukaryota</taxon>
        <taxon>Fungi</taxon>
        <taxon>Dikarya</taxon>
        <taxon>Ascomycota</taxon>
        <taxon>Pezizomycotina</taxon>
        <taxon>Eurotiomycetes</taxon>
        <taxon>Chaetothyriomycetidae</taxon>
        <taxon>Chaetothyriales</taxon>
        <taxon>Herpotrichiellaceae</taxon>
        <taxon>Cladophialophora</taxon>
    </lineage>
</organism>
<dbReference type="Proteomes" id="UP001172673">
    <property type="component" value="Unassembled WGS sequence"/>
</dbReference>
<dbReference type="EMBL" id="JAPDRK010000025">
    <property type="protein sequence ID" value="KAJ9602689.1"/>
    <property type="molecule type" value="Genomic_DNA"/>
</dbReference>
<feature type="domain" description="CorA-like transporter" evidence="2">
    <location>
        <begin position="10"/>
        <end position="309"/>
    </location>
</feature>
<feature type="transmembrane region" description="Helical" evidence="1">
    <location>
        <begin position="436"/>
        <end position="458"/>
    </location>
</feature>
<accession>A0AA39CBZ2</accession>
<evidence type="ECO:0000313" key="4">
    <source>
        <dbReference type="Proteomes" id="UP001172673"/>
    </source>
</evidence>
<dbReference type="Pfam" id="PF26616">
    <property type="entry name" value="CorA-like"/>
    <property type="match status" value="1"/>
</dbReference>
<reference evidence="3" key="1">
    <citation type="submission" date="2022-10" db="EMBL/GenBank/DDBJ databases">
        <title>Culturing micro-colonial fungi from biological soil crusts in the Mojave desert and describing Neophaeococcomyces mojavensis, and introducing the new genera and species Taxawa tesnikishii.</title>
        <authorList>
            <person name="Kurbessoian T."/>
            <person name="Stajich J.E."/>
        </authorList>
    </citation>
    <scope>NUCLEOTIDE SEQUENCE</scope>
    <source>
        <strain evidence="3">TK_41</strain>
    </source>
</reference>
<evidence type="ECO:0000313" key="3">
    <source>
        <dbReference type="EMBL" id="KAJ9602689.1"/>
    </source>
</evidence>
<keyword evidence="1" id="KW-1133">Transmembrane helix</keyword>
<gene>
    <name evidence="3" type="ORF">H2200_012883</name>
</gene>
<sequence>MHLPDSFKTSYSRFSSYPRNLIDTGYYHSTLETYREQLEEDAGGLFIDNSQVAITDLPVWDVIIPTGGPDVLDKWHVRDEADLKDFLSDESTLAAATGAAYTGELATRPDPKCRYIFPFPLHSKASLCMTKSMLCRLFSYYQVMPTYLDFLTTFGQESRQRDLRYSGFRGKTRLSPLPRPETVAVDLGRSGRHIQMCYNLKSVKCITPPKTAMMVMQWSRRPVALYHHFDVVEGNALWVITSGSRYFRDRLEDTVGLPGRPEDRDYSTMPAAFRSTFAVHALAAHWAKEGWPAYIQWLEDVIEESTCDAIYGARGELIEKKYTPDNIQNVQYYEDRTNETIMILESNIDVLTALSKYYEDLLTDNDFPLRQSCRDITIDFARQIQDAIHDTKMQASRAKLVVRIASDRKALIQSHLTTQATVKMEFMTSIAQRDAIMVRIITFITLVYLPATFVSTFFSTDIVKYQDQNTFGHSYYMSSYSKLALERWVEITLPLTLVTVVVAWQFFKREKRRLSLPI</sequence>
<keyword evidence="1" id="KW-0472">Membrane</keyword>
<evidence type="ECO:0000256" key="1">
    <source>
        <dbReference type="SAM" id="Phobius"/>
    </source>
</evidence>
<dbReference type="AlphaFoldDB" id="A0AA39CBZ2"/>
<keyword evidence="4" id="KW-1185">Reference proteome</keyword>
<name>A0AA39CBZ2_9EURO</name>
<dbReference type="Gene3D" id="1.20.58.340">
    <property type="entry name" value="Magnesium transport protein CorA, transmembrane region"/>
    <property type="match status" value="1"/>
</dbReference>
<protein>
    <recommendedName>
        <fullName evidence="2">CorA-like transporter domain-containing protein</fullName>
    </recommendedName>
</protein>
<dbReference type="InterPro" id="IPR058257">
    <property type="entry name" value="CorA-like_dom"/>
</dbReference>
<proteinExistence type="predicted"/>